<organism evidence="5 6">
    <name type="scientific">Coniochaeta ligniaria NRRL 30616</name>
    <dbReference type="NCBI Taxonomy" id="1408157"/>
    <lineage>
        <taxon>Eukaryota</taxon>
        <taxon>Fungi</taxon>
        <taxon>Dikarya</taxon>
        <taxon>Ascomycota</taxon>
        <taxon>Pezizomycotina</taxon>
        <taxon>Sordariomycetes</taxon>
        <taxon>Sordariomycetidae</taxon>
        <taxon>Coniochaetales</taxon>
        <taxon>Coniochaetaceae</taxon>
        <taxon>Coniochaeta</taxon>
    </lineage>
</organism>
<dbReference type="Pfam" id="PF05648">
    <property type="entry name" value="PEX11"/>
    <property type="match status" value="1"/>
</dbReference>
<dbReference type="PANTHER" id="PTHR12652">
    <property type="entry name" value="PEROXISOMAL BIOGENESIS FACTOR 11"/>
    <property type="match status" value="1"/>
</dbReference>
<dbReference type="Proteomes" id="UP000182658">
    <property type="component" value="Unassembled WGS sequence"/>
</dbReference>
<dbReference type="GO" id="GO:0016559">
    <property type="term" value="P:peroxisome fission"/>
    <property type="evidence" value="ECO:0007669"/>
    <property type="project" value="InterPro"/>
</dbReference>
<dbReference type="InParanoid" id="A0A1J7IZ66"/>
<dbReference type="OrthoDB" id="3636394at2759"/>
<dbReference type="GO" id="GO:0005778">
    <property type="term" value="C:peroxisomal membrane"/>
    <property type="evidence" value="ECO:0007669"/>
    <property type="project" value="UniProtKB-SubCell"/>
</dbReference>
<keyword evidence="3" id="KW-0576">Peroxisome</keyword>
<evidence type="ECO:0000313" key="6">
    <source>
        <dbReference type="Proteomes" id="UP000182658"/>
    </source>
</evidence>
<evidence type="ECO:0000256" key="3">
    <source>
        <dbReference type="ARBA" id="ARBA00023140"/>
    </source>
</evidence>
<dbReference type="InterPro" id="IPR008733">
    <property type="entry name" value="PEX11"/>
</dbReference>
<comment type="subcellular location">
    <subcellularLocation>
        <location evidence="4">Peroxisome membrane</location>
    </subcellularLocation>
</comment>
<name>A0A1J7IZ66_9PEZI</name>
<reference evidence="5 6" key="1">
    <citation type="submission" date="2016-10" db="EMBL/GenBank/DDBJ databases">
        <title>Draft genome sequence of Coniochaeta ligniaria NRRL30616, a lignocellulolytic fungus for bioabatement of inhibitors in plant biomass hydrolysates.</title>
        <authorList>
            <consortium name="DOE Joint Genome Institute"/>
            <person name="Jimenez D.J."/>
            <person name="Hector R.E."/>
            <person name="Riley R."/>
            <person name="Sun H."/>
            <person name="Grigoriev I.V."/>
            <person name="Van Elsas J.D."/>
            <person name="Nichols N.N."/>
        </authorList>
    </citation>
    <scope>NUCLEOTIDE SEQUENCE [LARGE SCALE GENOMIC DNA]</scope>
    <source>
        <strain evidence="5 6">NRRL 30616</strain>
    </source>
</reference>
<dbReference type="EMBL" id="KV875095">
    <property type="protein sequence ID" value="OIW32790.1"/>
    <property type="molecule type" value="Genomic_DNA"/>
</dbReference>
<dbReference type="PANTHER" id="PTHR12652:SF23">
    <property type="entry name" value="MICROBODY (PEROXISOME) PROLIFERATION PROTEIN PEROXIN 11B (EUROFUNG)"/>
    <property type="match status" value="1"/>
</dbReference>
<evidence type="ECO:0000256" key="4">
    <source>
        <dbReference type="ARBA" id="ARBA00046271"/>
    </source>
</evidence>
<accession>A0A1J7IZ66</accession>
<evidence type="ECO:0000256" key="1">
    <source>
        <dbReference type="ARBA" id="ARBA00022593"/>
    </source>
</evidence>
<keyword evidence="2" id="KW-0472">Membrane</keyword>
<sequence length="285" mass="31551">MSSGAKIEQIIRFTTDAVGLERTFRFFQAVFQIISSYPAVFSIFLAVLDFGTAKAHAPAETLSILLALRQRMNLGRRFFRLLRFVESFHAAQKLYVSIAPSRQAGEKQQSTPAQPEAWLDVFARTFNGMYLLLDAPAIVSELKIAGFQLWSPEWDRVVMIEAQRFWLFALACGALSSFVKMQRLRAARPAKVVVDGSGAEKTRQNTTVATVNEKEEAAKIEERARTKKLHGLARNVVANSLDIILPGVVLGWIDASPGTVGLAMLVTTILTGMDAWERCGREVSG</sequence>
<evidence type="ECO:0000256" key="2">
    <source>
        <dbReference type="ARBA" id="ARBA00023136"/>
    </source>
</evidence>
<evidence type="ECO:0000313" key="5">
    <source>
        <dbReference type="EMBL" id="OIW32790.1"/>
    </source>
</evidence>
<gene>
    <name evidence="5" type="ORF">CONLIGDRAFT_278152</name>
</gene>
<protein>
    <recommendedName>
        <fullName evidence="7">Peroxisomal biogenesis factor 11</fullName>
    </recommendedName>
</protein>
<dbReference type="AlphaFoldDB" id="A0A1J7IZ66"/>
<proteinExistence type="predicted"/>
<keyword evidence="1" id="KW-0962">Peroxisome biogenesis</keyword>
<evidence type="ECO:0008006" key="7">
    <source>
        <dbReference type="Google" id="ProtNLM"/>
    </source>
</evidence>
<keyword evidence="6" id="KW-1185">Reference proteome</keyword>